<dbReference type="EMBL" id="NBYY01000036">
    <property type="protein sequence ID" value="PCS21242.1"/>
    <property type="molecule type" value="Genomic_DNA"/>
</dbReference>
<keyword evidence="2" id="KW-1185">Reference proteome</keyword>
<comment type="caution">
    <text evidence="1">The sequence shown here is derived from an EMBL/GenBank/DDBJ whole genome shotgun (WGS) entry which is preliminary data.</text>
</comment>
<accession>A0A2A5SZA9</accession>
<evidence type="ECO:0000313" key="1">
    <source>
        <dbReference type="EMBL" id="PCS21242.1"/>
    </source>
</evidence>
<protein>
    <submittedName>
        <fullName evidence="1">Uncharacterized protein</fullName>
    </submittedName>
</protein>
<dbReference type="AlphaFoldDB" id="A0A2A5SZA9"/>
<gene>
    <name evidence="1" type="ORF">BTN49_3130</name>
</gene>
<sequence>MCPTELVARGIQSVITTTLVGYHYRVALFIQYWLPHYEDNKWSDIPHHCH</sequence>
<organism evidence="1 2">
    <name type="scientific">Candidatus Enterovibrio escicola</name>
    <dbReference type="NCBI Taxonomy" id="1927127"/>
    <lineage>
        <taxon>Bacteria</taxon>
        <taxon>Pseudomonadati</taxon>
        <taxon>Pseudomonadota</taxon>
        <taxon>Gammaproteobacteria</taxon>
        <taxon>Vibrionales</taxon>
        <taxon>Vibrionaceae</taxon>
        <taxon>Enterovibrio</taxon>
    </lineage>
</organism>
<name>A0A2A5SZA9_9GAMM</name>
<reference evidence="2" key="1">
    <citation type="submission" date="2017-04" db="EMBL/GenBank/DDBJ databases">
        <title>Genome evolution of the luminous symbionts of deep sea anglerfish.</title>
        <authorList>
            <person name="Hendry T.A."/>
        </authorList>
    </citation>
    <scope>NUCLEOTIDE SEQUENCE [LARGE SCALE GENOMIC DNA]</scope>
</reference>
<dbReference type="Proteomes" id="UP000219020">
    <property type="component" value="Unassembled WGS sequence"/>
</dbReference>
<proteinExistence type="predicted"/>
<evidence type="ECO:0000313" key="2">
    <source>
        <dbReference type="Proteomes" id="UP000219020"/>
    </source>
</evidence>